<keyword evidence="2" id="KW-1185">Reference proteome</keyword>
<gene>
    <name evidence="1" type="ORF">FHU36_001741</name>
</gene>
<dbReference type="RefSeq" id="WP_185083218.1">
    <property type="nucleotide sequence ID" value="NZ_JACHJB010000001.1"/>
</dbReference>
<evidence type="ECO:0000313" key="2">
    <source>
        <dbReference type="Proteomes" id="UP000583800"/>
    </source>
</evidence>
<dbReference type="Proteomes" id="UP000583800">
    <property type="component" value="Unassembled WGS sequence"/>
</dbReference>
<sequence length="368" mass="40014">MNELAIDPASLAGYLASRGWRNEGTWRGAEVWQGADTRLLVPPQREYPDDDELLAEAVAKLAVLEDRPAEEILLDIAEPMVNTVDVRTQPDTPSGTIPLLSGVKAVDSICELLDTAARTVEEGPRLIFTGRRSGVVQDFLGSVRLGTSKPGSYIFTARVPVASRDVQASLFEEDDTGPFGRQVLVTLDKALRAAQTACTQVIRGTASFDIIEEYVEQGVSADLCEAVSGLAGHGVDRPFSIAVGWARELDSPSGQAIEFSSTMASVLSQAAKQLRDLARVGTATITGVIEDLHYDDVEPPRIKIRGELQTSSSESLARAIWVVLSRRQYESIAPLHYQRATVRVRGRLTSTGKRLEMRPDRTGVEIIS</sequence>
<proteinExistence type="predicted"/>
<comment type="caution">
    <text evidence="1">The sequence shown here is derived from an EMBL/GenBank/DDBJ whole genome shotgun (WGS) entry which is preliminary data.</text>
</comment>
<reference evidence="1 2" key="1">
    <citation type="submission" date="2020-08" db="EMBL/GenBank/DDBJ databases">
        <title>Sequencing the genomes of 1000 actinobacteria strains.</title>
        <authorList>
            <person name="Klenk H.-P."/>
        </authorList>
    </citation>
    <scope>NUCLEOTIDE SEQUENCE [LARGE SCALE GENOMIC DNA]</scope>
    <source>
        <strain evidence="1 2">DSM 45913</strain>
    </source>
</reference>
<dbReference type="AlphaFoldDB" id="A0A7X0BYR8"/>
<name>A0A7X0BYR8_9ACTN</name>
<dbReference type="EMBL" id="JACHJB010000001">
    <property type="protein sequence ID" value="MBB6345232.1"/>
    <property type="molecule type" value="Genomic_DNA"/>
</dbReference>
<evidence type="ECO:0000313" key="1">
    <source>
        <dbReference type="EMBL" id="MBB6345232.1"/>
    </source>
</evidence>
<protein>
    <submittedName>
        <fullName evidence="1">Uncharacterized protein</fullName>
    </submittedName>
</protein>
<organism evidence="1 2">
    <name type="scientific">Nonomuraea muscovyensis</name>
    <dbReference type="NCBI Taxonomy" id="1124761"/>
    <lineage>
        <taxon>Bacteria</taxon>
        <taxon>Bacillati</taxon>
        <taxon>Actinomycetota</taxon>
        <taxon>Actinomycetes</taxon>
        <taxon>Streptosporangiales</taxon>
        <taxon>Streptosporangiaceae</taxon>
        <taxon>Nonomuraea</taxon>
    </lineage>
</organism>
<accession>A0A7X0BYR8</accession>